<dbReference type="Gene3D" id="1.10.10.10">
    <property type="entry name" value="Winged helix-like DNA-binding domain superfamily/Winged helix DNA-binding domain"/>
    <property type="match status" value="1"/>
</dbReference>
<dbReference type="InterPro" id="IPR014757">
    <property type="entry name" value="Tscrpt_reg_IclR_C"/>
</dbReference>
<sequence length="259" mass="26313">MPDSSNRSPAARAPRGIQSVEVGGRLLQALLRAGGALPLKALAEQAGMSAAKAHPYLVSFGKLGLIEQDEASGHYGLGPLALQLGLVAQQRLDPVRLAGEALPALAAQIGHTVAIAVWGTQGPTIVRIELPPTAIHVAMRPGTVLSLAGTASGQLFAAHRPAAELRPLLKAERPKIDAAELEQRLGRVRAQGLGISVDALVPGVSAMAAPVFGPDGALLLALTAIGPSSIFDVAARGAVARHLQAAAAHVAARLGRAAA</sequence>
<evidence type="ECO:0000313" key="6">
    <source>
        <dbReference type="EMBL" id="RZU02483.1"/>
    </source>
</evidence>
<keyword evidence="3" id="KW-0804">Transcription</keyword>
<comment type="caution">
    <text evidence="6">The sequence shown here is derived from an EMBL/GenBank/DDBJ whole genome shotgun (WGS) entry which is preliminary data.</text>
</comment>
<dbReference type="PROSITE" id="PS51078">
    <property type="entry name" value="ICLR_ED"/>
    <property type="match status" value="1"/>
</dbReference>
<dbReference type="AlphaFoldDB" id="A0A4Q7W0G0"/>
<dbReference type="InterPro" id="IPR050707">
    <property type="entry name" value="HTH_MetabolicPath_Reg"/>
</dbReference>
<evidence type="ECO:0000256" key="2">
    <source>
        <dbReference type="ARBA" id="ARBA00023125"/>
    </source>
</evidence>
<dbReference type="EMBL" id="SHKP01000004">
    <property type="protein sequence ID" value="RZU02483.1"/>
    <property type="molecule type" value="Genomic_DNA"/>
</dbReference>
<dbReference type="Pfam" id="PF09339">
    <property type="entry name" value="HTH_IclR"/>
    <property type="match status" value="1"/>
</dbReference>
<dbReference type="InterPro" id="IPR036390">
    <property type="entry name" value="WH_DNA-bd_sf"/>
</dbReference>
<dbReference type="OrthoDB" id="8524622at2"/>
<feature type="domain" description="HTH iclR-type" evidence="4">
    <location>
        <begin position="17"/>
        <end position="79"/>
    </location>
</feature>
<keyword evidence="1" id="KW-0805">Transcription regulation</keyword>
<evidence type="ECO:0000313" key="7">
    <source>
        <dbReference type="Proteomes" id="UP000293671"/>
    </source>
</evidence>
<dbReference type="GO" id="GO:0045892">
    <property type="term" value="P:negative regulation of DNA-templated transcription"/>
    <property type="evidence" value="ECO:0007669"/>
    <property type="project" value="TreeGrafter"/>
</dbReference>
<evidence type="ECO:0000259" key="4">
    <source>
        <dbReference type="PROSITE" id="PS51077"/>
    </source>
</evidence>
<feature type="domain" description="IclR-ED" evidence="5">
    <location>
        <begin position="80"/>
        <end position="256"/>
    </location>
</feature>
<dbReference type="PANTHER" id="PTHR30136">
    <property type="entry name" value="HELIX-TURN-HELIX TRANSCRIPTIONAL REGULATOR, ICLR FAMILY"/>
    <property type="match status" value="1"/>
</dbReference>
<protein>
    <submittedName>
        <fullName evidence="6">IclR family transcriptional regulator</fullName>
    </submittedName>
</protein>
<reference evidence="6 7" key="1">
    <citation type="submission" date="2019-02" db="EMBL/GenBank/DDBJ databases">
        <title>Genomic Encyclopedia of Type Strains, Phase IV (KMG-IV): sequencing the most valuable type-strain genomes for metagenomic binning, comparative biology and taxonomic classification.</title>
        <authorList>
            <person name="Goeker M."/>
        </authorList>
    </citation>
    <scope>NUCLEOTIDE SEQUENCE [LARGE SCALE GENOMIC DNA]</scope>
    <source>
        <strain evidence="6 7">DSM 19570</strain>
    </source>
</reference>
<dbReference type="SMART" id="SM00346">
    <property type="entry name" value="HTH_ICLR"/>
    <property type="match status" value="1"/>
</dbReference>
<dbReference type="GO" id="GO:0003700">
    <property type="term" value="F:DNA-binding transcription factor activity"/>
    <property type="evidence" value="ECO:0007669"/>
    <property type="project" value="TreeGrafter"/>
</dbReference>
<dbReference type="SUPFAM" id="SSF55781">
    <property type="entry name" value="GAF domain-like"/>
    <property type="match status" value="1"/>
</dbReference>
<name>A0A4Q7W0G0_9BURK</name>
<dbReference type="Pfam" id="PF01614">
    <property type="entry name" value="IclR_C"/>
    <property type="match status" value="1"/>
</dbReference>
<dbReference type="InterPro" id="IPR036388">
    <property type="entry name" value="WH-like_DNA-bd_sf"/>
</dbReference>
<proteinExistence type="predicted"/>
<keyword evidence="7" id="KW-1185">Reference proteome</keyword>
<organism evidence="6 7">
    <name type="scientific">Rivibacter subsaxonicus</name>
    <dbReference type="NCBI Taxonomy" id="457575"/>
    <lineage>
        <taxon>Bacteria</taxon>
        <taxon>Pseudomonadati</taxon>
        <taxon>Pseudomonadota</taxon>
        <taxon>Betaproteobacteria</taxon>
        <taxon>Burkholderiales</taxon>
        <taxon>Rivibacter</taxon>
    </lineage>
</organism>
<dbReference type="PROSITE" id="PS51077">
    <property type="entry name" value="HTH_ICLR"/>
    <property type="match status" value="1"/>
</dbReference>
<dbReference type="Proteomes" id="UP000293671">
    <property type="component" value="Unassembled WGS sequence"/>
</dbReference>
<keyword evidence="2" id="KW-0238">DNA-binding</keyword>
<evidence type="ECO:0000259" key="5">
    <source>
        <dbReference type="PROSITE" id="PS51078"/>
    </source>
</evidence>
<dbReference type="SUPFAM" id="SSF46785">
    <property type="entry name" value="Winged helix' DNA-binding domain"/>
    <property type="match status" value="1"/>
</dbReference>
<dbReference type="Gene3D" id="3.30.450.40">
    <property type="match status" value="1"/>
</dbReference>
<gene>
    <name evidence="6" type="ORF">EV670_0507</name>
</gene>
<evidence type="ECO:0000256" key="3">
    <source>
        <dbReference type="ARBA" id="ARBA00023163"/>
    </source>
</evidence>
<dbReference type="InterPro" id="IPR029016">
    <property type="entry name" value="GAF-like_dom_sf"/>
</dbReference>
<dbReference type="PANTHER" id="PTHR30136:SF8">
    <property type="entry name" value="TRANSCRIPTIONAL REGULATORY PROTEIN"/>
    <property type="match status" value="1"/>
</dbReference>
<dbReference type="GO" id="GO:0003677">
    <property type="term" value="F:DNA binding"/>
    <property type="evidence" value="ECO:0007669"/>
    <property type="project" value="UniProtKB-KW"/>
</dbReference>
<dbReference type="RefSeq" id="WP_130430239.1">
    <property type="nucleotide sequence ID" value="NZ_SHKP01000004.1"/>
</dbReference>
<dbReference type="InterPro" id="IPR005471">
    <property type="entry name" value="Tscrpt_reg_IclR_N"/>
</dbReference>
<accession>A0A4Q7W0G0</accession>
<evidence type="ECO:0000256" key="1">
    <source>
        <dbReference type="ARBA" id="ARBA00023015"/>
    </source>
</evidence>